<reference evidence="2 3" key="1">
    <citation type="submission" date="2021-04" db="EMBL/GenBank/DDBJ databases">
        <title>Genomics, taxonomy and metabolism of representatives of sulfur bacteria of the genus Thiothrix: Thiothrix fructosivorans QT, Thiothrix unzii A1T and three new species, Thiothrix subterranea sp. nov., Thiothrix litoralis sp. nov. and 'Candidatus Thiothrix anitrata' sp. nov.</title>
        <authorList>
            <person name="Ravin N.V."/>
            <person name="Smolyakov D."/>
            <person name="Rudenko T.S."/>
            <person name="Mardanov A.V."/>
            <person name="Beletsky A.V."/>
            <person name="Markov N.D."/>
            <person name="Fomenkov A.I."/>
            <person name="Roberts R.J."/>
            <person name="Karnachuk O.V."/>
            <person name="Novikov A."/>
            <person name="Grabovich M.Y."/>
        </authorList>
    </citation>
    <scope>NUCLEOTIDE SEQUENCE [LARGE SCALE GENOMIC DNA]</scope>
    <source>
        <strain evidence="2 3">AS</strain>
    </source>
</reference>
<proteinExistence type="predicted"/>
<evidence type="ECO:0008006" key="4">
    <source>
        <dbReference type="Google" id="ProtNLM"/>
    </source>
</evidence>
<organism evidence="2 3">
    <name type="scientific">Thiothrix litoralis</name>
    <dbReference type="NCBI Taxonomy" id="2891210"/>
    <lineage>
        <taxon>Bacteria</taxon>
        <taxon>Pseudomonadati</taxon>
        <taxon>Pseudomonadota</taxon>
        <taxon>Gammaproteobacteria</taxon>
        <taxon>Thiotrichales</taxon>
        <taxon>Thiotrichaceae</taxon>
        <taxon>Thiothrix</taxon>
    </lineage>
</organism>
<keyword evidence="1" id="KW-0732">Signal</keyword>
<evidence type="ECO:0000313" key="3">
    <source>
        <dbReference type="Proteomes" id="UP000672039"/>
    </source>
</evidence>
<dbReference type="RefSeq" id="WP_210223532.1">
    <property type="nucleotide sequence ID" value="NZ_CP072801.1"/>
</dbReference>
<feature type="signal peptide" evidence="1">
    <location>
        <begin position="1"/>
        <end position="19"/>
    </location>
</feature>
<name>A0ABX7WXY5_9GAMM</name>
<gene>
    <name evidence="2" type="ORF">J9253_04755</name>
</gene>
<accession>A0ABX7WXY5</accession>
<evidence type="ECO:0000313" key="2">
    <source>
        <dbReference type="EMBL" id="QTR47253.1"/>
    </source>
</evidence>
<dbReference type="Proteomes" id="UP000672039">
    <property type="component" value="Chromosome"/>
</dbReference>
<dbReference type="EMBL" id="CP072801">
    <property type="protein sequence ID" value="QTR47253.1"/>
    <property type="molecule type" value="Genomic_DNA"/>
</dbReference>
<sequence>MKLKLIVGALIFIWNPAFATCFNVDKAEPKELTGTLEFEIFPGPPNFISVKDGDMPEPAYILTLHESICIQGSDAGGNDDEISAVHLITNANISKKMKASIGKTVDVGLSESMIAMTGHHHAPLVSTVTNIKIHEEGDITDEYGTSATVIRAFYYALSFGQGDKAVEYIVPEKRQGAFDPDALTKFYGNMSEPLKLDSIKPLSDDKYSVKYSYKKGESACDGEATVDMVSRNNESLIMKIKALNGC</sequence>
<keyword evidence="3" id="KW-1185">Reference proteome</keyword>
<evidence type="ECO:0000256" key="1">
    <source>
        <dbReference type="SAM" id="SignalP"/>
    </source>
</evidence>
<protein>
    <recommendedName>
        <fullName evidence="4">DUF4431 domain-containing protein</fullName>
    </recommendedName>
</protein>
<feature type="chain" id="PRO_5046680515" description="DUF4431 domain-containing protein" evidence="1">
    <location>
        <begin position="20"/>
        <end position="246"/>
    </location>
</feature>